<proteinExistence type="predicted"/>
<dbReference type="Proteomes" id="UP000193922">
    <property type="component" value="Unassembled WGS sequence"/>
</dbReference>
<evidence type="ECO:0000313" key="3">
    <source>
        <dbReference type="EMBL" id="ORX65610.1"/>
    </source>
</evidence>
<evidence type="ECO:0000256" key="2">
    <source>
        <dbReference type="SAM" id="Phobius"/>
    </source>
</evidence>
<reference evidence="3 4" key="1">
    <citation type="submission" date="2016-07" db="EMBL/GenBank/DDBJ databases">
        <title>Pervasive Adenine N6-methylation of Active Genes in Fungi.</title>
        <authorList>
            <consortium name="DOE Joint Genome Institute"/>
            <person name="Mondo S.J."/>
            <person name="Dannebaum R.O."/>
            <person name="Kuo R.C."/>
            <person name="Labutti K."/>
            <person name="Haridas S."/>
            <person name="Kuo A."/>
            <person name="Salamov A."/>
            <person name="Ahrendt S.R."/>
            <person name="Lipzen A."/>
            <person name="Sullivan W."/>
            <person name="Andreopoulos W.B."/>
            <person name="Clum A."/>
            <person name="Lindquist E."/>
            <person name="Daum C."/>
            <person name="Ramamoorthy G.K."/>
            <person name="Gryganskyi A."/>
            <person name="Culley D."/>
            <person name="Magnuson J.K."/>
            <person name="James T.Y."/>
            <person name="O'Malley M.A."/>
            <person name="Stajich J.E."/>
            <person name="Spatafora J.W."/>
            <person name="Visel A."/>
            <person name="Grigoriev I.V."/>
        </authorList>
    </citation>
    <scope>NUCLEOTIDE SEQUENCE [LARGE SCALE GENOMIC DNA]</scope>
    <source>
        <strain evidence="3 4">ATCC 12442</strain>
    </source>
</reference>
<gene>
    <name evidence="3" type="ORF">DL89DRAFT_296049</name>
</gene>
<comment type="caution">
    <text evidence="3">The sequence shown here is derived from an EMBL/GenBank/DDBJ whole genome shotgun (WGS) entry which is preliminary data.</text>
</comment>
<feature type="region of interest" description="Disordered" evidence="1">
    <location>
        <begin position="247"/>
        <end position="282"/>
    </location>
</feature>
<keyword evidence="2" id="KW-1133">Transmembrane helix</keyword>
<protein>
    <submittedName>
        <fullName evidence="3">Uncharacterized protein</fullName>
    </submittedName>
</protein>
<name>A0A1Y1VWE5_9FUNG</name>
<evidence type="ECO:0000313" key="4">
    <source>
        <dbReference type="Proteomes" id="UP000193922"/>
    </source>
</evidence>
<keyword evidence="2" id="KW-0812">Transmembrane</keyword>
<keyword evidence="4" id="KW-1185">Reference proteome</keyword>
<dbReference type="GeneID" id="63807358"/>
<dbReference type="OrthoDB" id="423534at2759"/>
<dbReference type="EMBL" id="MCFD01000024">
    <property type="protein sequence ID" value="ORX65610.1"/>
    <property type="molecule type" value="Genomic_DNA"/>
</dbReference>
<keyword evidence="2" id="KW-0472">Membrane</keyword>
<feature type="region of interest" description="Disordered" evidence="1">
    <location>
        <begin position="216"/>
        <end position="235"/>
    </location>
</feature>
<evidence type="ECO:0000256" key="1">
    <source>
        <dbReference type="SAM" id="MobiDB-lite"/>
    </source>
</evidence>
<feature type="transmembrane region" description="Helical" evidence="2">
    <location>
        <begin position="41"/>
        <end position="63"/>
    </location>
</feature>
<dbReference type="AlphaFoldDB" id="A0A1Y1VWE5"/>
<dbReference type="RefSeq" id="XP_040739733.1">
    <property type="nucleotide sequence ID" value="XM_040890710.1"/>
</dbReference>
<accession>A0A1Y1VWE5</accession>
<sequence length="282" mass="30982">MLNMLACAAIASVSVMNVRAPRFLNSQMRFLFTYGGRGLLLYNIIACVYTVTLGVAYLVLAWVSIIPLQHGLLYNWSALVLARARKQMYESSSKRTHRTRRGMTNEQYDAPLLGTAMPGLNRSSNGSASQTTYFQERSVSFAKDSDEFSTLDQAASGNYTQQKEKRGSRIYGMSTRARRLSTTGDAYLDEIVNSSRFARDMMDPSDSEYVVAGDSRHYKSPSGLASRISDNSSPRTTISIPPAAAYAAEQPALTEQTYMSQPRDGMGTGNNRISSPLPSPAS</sequence>
<organism evidence="3 4">
    <name type="scientific">Linderina pennispora</name>
    <dbReference type="NCBI Taxonomy" id="61395"/>
    <lineage>
        <taxon>Eukaryota</taxon>
        <taxon>Fungi</taxon>
        <taxon>Fungi incertae sedis</taxon>
        <taxon>Zoopagomycota</taxon>
        <taxon>Kickxellomycotina</taxon>
        <taxon>Kickxellomycetes</taxon>
        <taxon>Kickxellales</taxon>
        <taxon>Kickxellaceae</taxon>
        <taxon>Linderina</taxon>
    </lineage>
</organism>